<evidence type="ECO:0000256" key="6">
    <source>
        <dbReference type="SAM" id="MobiDB-lite"/>
    </source>
</evidence>
<dbReference type="InterPro" id="IPR037069">
    <property type="entry name" value="AcylCoA_DH/ox_N_sf"/>
</dbReference>
<evidence type="ECO:0000259" key="7">
    <source>
        <dbReference type="Pfam" id="PF00441"/>
    </source>
</evidence>
<dbReference type="Proteomes" id="UP001267426">
    <property type="component" value="Unassembled WGS sequence"/>
</dbReference>
<comment type="caution">
    <text evidence="10">The sequence shown here is derived from an EMBL/GenBank/DDBJ whole genome shotgun (WGS) entry which is preliminary data.</text>
</comment>
<feature type="compositionally biased region" description="Basic residues" evidence="6">
    <location>
        <begin position="678"/>
        <end position="687"/>
    </location>
</feature>
<dbReference type="InterPro" id="IPR046373">
    <property type="entry name" value="Acyl-CoA_Oxase/DH_mid-dom_sf"/>
</dbReference>
<dbReference type="InterPro" id="IPR006089">
    <property type="entry name" value="Acyl-CoA_DH_CS"/>
</dbReference>
<dbReference type="InterPro" id="IPR036250">
    <property type="entry name" value="AcylCo_DH-like_C"/>
</dbReference>
<sequence length="687" mass="76618">MADLSTMKGVSARDQKMIREVETMFGPEPEDMGFIKNLFWGRIREELVFPYPEVSPEEKAKTDKLLDELEAYLDTEHPRIQIDQDQVIPEWVVDRLFEMGVMGMTVPEPYGGLGLGVASYNRVLEAIGRRCGSTAVMVSAHQSIGCKALMLFGTDDQKDRFLPMVAREKLSGFCLSEPQVGSDAAGQETHCEWNEEEQVFVLNGEKKWITSGALSGLLTVMTTQDVKDPKTGKVKKGVSALIVTPDMDGVTFFQKNRSKAGIRGTWQARIRFEDVKVPKENLLHREGQGLKVALTCLNYGRCTLSAGVTGAAKQAAEQSTKWVQTRYQFQRPLADFELVQKRVAEMHALCYAMDAMLYEVCGMLDRHDPDIMVETAACKYFCSEEGWNVIDSAMQIMGGEGYVTENEFERLWRDNRIHRIVEGSNEVMQQFIFAYGGKQLAEHMLGVLNQVEWSDEETTTENLQRILAGAFKPQTVRAGTPLAAEIFLGKKVAKPELTRVHPSLRSFADRLAAHVQTHTREFKLASKRMEEQIVTAQVTQARFADNATLMFAWSCVLAKLDQQLADGASGPEWDRDKLAGLHFMHMAHERIKANVRALTENSDDSMLRAAEAALTWVDTLPNDEFYIHETSPVAAGTGHEVQEAYIKQFPEDGAPYTPRPDGEAAGDGAVQEASPAKTAKKKAKAKA</sequence>
<feature type="region of interest" description="Disordered" evidence="6">
    <location>
        <begin position="648"/>
        <end position="687"/>
    </location>
</feature>
<evidence type="ECO:0000313" key="11">
    <source>
        <dbReference type="Proteomes" id="UP001267426"/>
    </source>
</evidence>
<dbReference type="Pfam" id="PF02771">
    <property type="entry name" value="Acyl-CoA_dh_N"/>
    <property type="match status" value="1"/>
</dbReference>
<evidence type="ECO:0000313" key="10">
    <source>
        <dbReference type="EMBL" id="MDT0632446.1"/>
    </source>
</evidence>
<keyword evidence="11" id="KW-1185">Reference proteome</keyword>
<dbReference type="InterPro" id="IPR009100">
    <property type="entry name" value="AcylCoA_DH/oxidase_NM_dom_sf"/>
</dbReference>
<evidence type="ECO:0000256" key="3">
    <source>
        <dbReference type="ARBA" id="ARBA00022630"/>
    </source>
</evidence>
<evidence type="ECO:0000256" key="1">
    <source>
        <dbReference type="ARBA" id="ARBA00001974"/>
    </source>
</evidence>
<dbReference type="InterPro" id="IPR006091">
    <property type="entry name" value="Acyl-CoA_Oxase/DH_mid-dom"/>
</dbReference>
<name>A0ABU3BT21_9BACT</name>
<keyword evidence="3 5" id="KW-0285">Flavoprotein</keyword>
<dbReference type="PROSITE" id="PS00073">
    <property type="entry name" value="ACYL_COA_DH_2"/>
    <property type="match status" value="1"/>
</dbReference>
<feature type="domain" description="Acyl-CoA dehydrogenase/oxidase N-terminal" evidence="9">
    <location>
        <begin position="64"/>
        <end position="168"/>
    </location>
</feature>
<dbReference type="PANTHER" id="PTHR43884">
    <property type="entry name" value="ACYL-COA DEHYDROGENASE"/>
    <property type="match status" value="1"/>
</dbReference>
<dbReference type="Pfam" id="PF02770">
    <property type="entry name" value="Acyl-CoA_dh_M"/>
    <property type="match status" value="1"/>
</dbReference>
<dbReference type="Gene3D" id="1.20.140.10">
    <property type="entry name" value="Butyryl-CoA Dehydrogenase, subunit A, domain 3"/>
    <property type="match status" value="2"/>
</dbReference>
<gene>
    <name evidence="10" type="ORF">RM540_11860</name>
</gene>
<evidence type="ECO:0000256" key="5">
    <source>
        <dbReference type="RuleBase" id="RU362125"/>
    </source>
</evidence>
<comment type="cofactor">
    <cofactor evidence="1 5">
        <name>FAD</name>
        <dbReference type="ChEBI" id="CHEBI:57692"/>
    </cofactor>
</comment>
<feature type="domain" description="Acyl-CoA oxidase/dehydrogenase middle" evidence="8">
    <location>
        <begin position="173"/>
        <end position="275"/>
    </location>
</feature>
<evidence type="ECO:0000256" key="2">
    <source>
        <dbReference type="ARBA" id="ARBA00009347"/>
    </source>
</evidence>
<keyword evidence="4 5" id="KW-0274">FAD</keyword>
<reference evidence="10 11" key="1">
    <citation type="submission" date="2023-09" db="EMBL/GenBank/DDBJ databases">
        <authorList>
            <person name="Rey-Velasco X."/>
        </authorList>
    </citation>
    <scope>NUCLEOTIDE SEQUENCE [LARGE SCALE GENOMIC DNA]</scope>
    <source>
        <strain evidence="10 11">F394</strain>
    </source>
</reference>
<dbReference type="Pfam" id="PF00441">
    <property type="entry name" value="Acyl-CoA_dh_1"/>
    <property type="match status" value="1"/>
</dbReference>
<dbReference type="SUPFAM" id="SSF47203">
    <property type="entry name" value="Acyl-CoA dehydrogenase C-terminal domain-like"/>
    <property type="match status" value="1"/>
</dbReference>
<proteinExistence type="inferred from homology"/>
<dbReference type="EMBL" id="JAVRHT010000028">
    <property type="protein sequence ID" value="MDT0632446.1"/>
    <property type="molecule type" value="Genomic_DNA"/>
</dbReference>
<evidence type="ECO:0000256" key="4">
    <source>
        <dbReference type="ARBA" id="ARBA00022827"/>
    </source>
</evidence>
<dbReference type="InterPro" id="IPR009075">
    <property type="entry name" value="AcylCo_DH/oxidase_C"/>
</dbReference>
<dbReference type="InterPro" id="IPR013786">
    <property type="entry name" value="AcylCoA_DH/ox_N"/>
</dbReference>
<evidence type="ECO:0000259" key="8">
    <source>
        <dbReference type="Pfam" id="PF02770"/>
    </source>
</evidence>
<dbReference type="Gene3D" id="2.40.110.10">
    <property type="entry name" value="Butyryl-CoA Dehydrogenase, subunit A, domain 2"/>
    <property type="match status" value="1"/>
</dbReference>
<protein>
    <submittedName>
        <fullName evidence="10">Acyl-CoA dehydrogenase family protein</fullName>
    </submittedName>
</protein>
<accession>A0ABU3BT21</accession>
<dbReference type="Gene3D" id="1.10.540.10">
    <property type="entry name" value="Acyl-CoA dehydrogenase/oxidase, N-terminal domain"/>
    <property type="match status" value="1"/>
</dbReference>
<keyword evidence="5" id="KW-0560">Oxidoreductase</keyword>
<comment type="similarity">
    <text evidence="2 5">Belongs to the acyl-CoA dehydrogenase family.</text>
</comment>
<organism evidence="10 11">
    <name type="scientific">Rubrivirga litoralis</name>
    <dbReference type="NCBI Taxonomy" id="3075598"/>
    <lineage>
        <taxon>Bacteria</taxon>
        <taxon>Pseudomonadati</taxon>
        <taxon>Rhodothermota</taxon>
        <taxon>Rhodothermia</taxon>
        <taxon>Rhodothermales</taxon>
        <taxon>Rubricoccaceae</taxon>
        <taxon>Rubrivirga</taxon>
    </lineage>
</organism>
<feature type="domain" description="Acyl-CoA dehydrogenase/oxidase C-terminal" evidence="7">
    <location>
        <begin position="287"/>
        <end position="432"/>
    </location>
</feature>
<dbReference type="SUPFAM" id="SSF56645">
    <property type="entry name" value="Acyl-CoA dehydrogenase NM domain-like"/>
    <property type="match status" value="1"/>
</dbReference>
<dbReference type="PANTHER" id="PTHR43884:SF9">
    <property type="entry name" value="COMPLEX I ASSEMBLY FACTOR ACAD9, MITOCHONDRIAL"/>
    <property type="match status" value="1"/>
</dbReference>
<evidence type="ECO:0000259" key="9">
    <source>
        <dbReference type="Pfam" id="PF02771"/>
    </source>
</evidence>
<dbReference type="RefSeq" id="WP_311664333.1">
    <property type="nucleotide sequence ID" value="NZ_JAVRHT010000028.1"/>
</dbReference>